<comment type="caution">
    <text evidence="2">The sequence shown here is derived from an EMBL/GenBank/DDBJ whole genome shotgun (WGS) entry which is preliminary data.</text>
</comment>
<dbReference type="AlphaFoldDB" id="A0A562KSV5"/>
<evidence type="ECO:0000256" key="1">
    <source>
        <dbReference type="SAM" id="MobiDB-lite"/>
    </source>
</evidence>
<evidence type="ECO:0000313" key="3">
    <source>
        <dbReference type="Proteomes" id="UP000315312"/>
    </source>
</evidence>
<organism evidence="2 3">
    <name type="scientific">Flavobacterium cheniae</name>
    <dbReference type="NCBI Taxonomy" id="295428"/>
    <lineage>
        <taxon>Bacteria</taxon>
        <taxon>Pseudomonadati</taxon>
        <taxon>Bacteroidota</taxon>
        <taxon>Flavobacteriia</taxon>
        <taxon>Flavobacteriales</taxon>
        <taxon>Flavobacteriaceae</taxon>
        <taxon>Flavobacterium</taxon>
    </lineage>
</organism>
<dbReference type="EMBL" id="VLKM01000001">
    <property type="protein sequence ID" value="TWH98454.1"/>
    <property type="molecule type" value="Genomic_DNA"/>
</dbReference>
<name>A0A562KSV5_9FLAO</name>
<accession>A0A562KSV5</accession>
<dbReference type="RefSeq" id="WP_133606313.1">
    <property type="nucleotide sequence ID" value="NZ_SNZC01000001.1"/>
</dbReference>
<keyword evidence="3" id="KW-1185">Reference proteome</keyword>
<gene>
    <name evidence="2" type="ORF">IP97_00405</name>
</gene>
<dbReference type="Proteomes" id="UP000315312">
    <property type="component" value="Unassembled WGS sequence"/>
</dbReference>
<reference evidence="2 3" key="1">
    <citation type="journal article" date="2015" name="Stand. Genomic Sci.">
        <title>Genomic Encyclopedia of Bacterial and Archaeal Type Strains, Phase III: the genomes of soil and plant-associated and newly described type strains.</title>
        <authorList>
            <person name="Whitman W.B."/>
            <person name="Woyke T."/>
            <person name="Klenk H.P."/>
            <person name="Zhou Y."/>
            <person name="Lilburn T.G."/>
            <person name="Beck B.J."/>
            <person name="De Vos P."/>
            <person name="Vandamme P."/>
            <person name="Eisen J.A."/>
            <person name="Garrity G."/>
            <person name="Hugenholtz P."/>
            <person name="Kyrpides N.C."/>
        </authorList>
    </citation>
    <scope>NUCLEOTIDE SEQUENCE [LARGE SCALE GENOMIC DNA]</scope>
    <source>
        <strain evidence="2 3">CGMCC 1.6844</strain>
    </source>
</reference>
<dbReference type="OrthoDB" id="1367720at2"/>
<evidence type="ECO:0000313" key="2">
    <source>
        <dbReference type="EMBL" id="TWH98454.1"/>
    </source>
</evidence>
<proteinExistence type="predicted"/>
<sequence>MKTIQNRLATLFGVLILVFMLVMPADVFSQGPPPWAPAHGYRAKTRHIYFPEQNMYYDIQRSNYIYFSNGKWSISTRVPSIFVGINLGRSSQVELDFYGDAPQRYNYSHKTKYKGHKQKVVVHKKTVVVKNKGKGHPGKGHGKGNGNK</sequence>
<protein>
    <submittedName>
        <fullName evidence="2">Uncharacterized protein</fullName>
    </submittedName>
</protein>
<feature type="compositionally biased region" description="Basic residues" evidence="1">
    <location>
        <begin position="129"/>
        <end position="142"/>
    </location>
</feature>
<feature type="region of interest" description="Disordered" evidence="1">
    <location>
        <begin position="129"/>
        <end position="148"/>
    </location>
</feature>